<accession>A0AC60A5G3</accession>
<name>A0AC60A5G3_RANTA</name>
<evidence type="ECO:0000313" key="1">
    <source>
        <dbReference type="EMBL" id="CAN0561225.1"/>
    </source>
</evidence>
<reference evidence="1" key="1">
    <citation type="submission" date="2023-05" db="EMBL/GenBank/DDBJ databases">
        <authorList>
            <consortium name="ELIXIR-Norway"/>
        </authorList>
    </citation>
    <scope>NUCLEOTIDE SEQUENCE</scope>
</reference>
<proteinExistence type="predicted"/>
<organism evidence="1 2">
    <name type="scientific">Rangifer tarandus platyrhynchus</name>
    <name type="common">Svalbard reindeer</name>
    <dbReference type="NCBI Taxonomy" id="3082113"/>
    <lineage>
        <taxon>Eukaryota</taxon>
        <taxon>Metazoa</taxon>
        <taxon>Chordata</taxon>
        <taxon>Craniata</taxon>
        <taxon>Vertebrata</taxon>
        <taxon>Euteleostomi</taxon>
        <taxon>Mammalia</taxon>
        <taxon>Eutheria</taxon>
        <taxon>Laurasiatheria</taxon>
        <taxon>Artiodactyla</taxon>
        <taxon>Ruminantia</taxon>
        <taxon>Pecora</taxon>
        <taxon>Cervidae</taxon>
        <taxon>Odocoileinae</taxon>
        <taxon>Rangifer</taxon>
    </lineage>
</organism>
<sequence length="104" mass="11696">MSRDKCAKVLKRLAERVKISGAGEQRREQESDRIPHPSPLFQPPDLTEPPGRRTVISLNDMSQARQLSSGGRERRRANGTGAVRLRKRLACMPLCSLCYPPFLP</sequence>
<gene>
    <name evidence="1" type="ORF">MRATA1EN22A_LOCUS27151</name>
</gene>
<dbReference type="EMBL" id="OX596092">
    <property type="protein sequence ID" value="CAN0561225.1"/>
    <property type="molecule type" value="Genomic_DNA"/>
</dbReference>
<dbReference type="Proteomes" id="UP001162501">
    <property type="component" value="Chromosome 8"/>
</dbReference>
<evidence type="ECO:0000313" key="2">
    <source>
        <dbReference type="Proteomes" id="UP001162501"/>
    </source>
</evidence>
<reference evidence="1" key="2">
    <citation type="submission" date="2025-03" db="EMBL/GenBank/DDBJ databases">
        <authorList>
            <consortium name="ELIXIR-Norway"/>
            <consortium name="Elixir Norway"/>
        </authorList>
    </citation>
    <scope>NUCLEOTIDE SEQUENCE</scope>
</reference>
<protein>
    <submittedName>
        <fullName evidence="1">Uncharacterized protein</fullName>
    </submittedName>
</protein>